<dbReference type="Proteomes" id="UP001595625">
    <property type="component" value="Unassembled WGS sequence"/>
</dbReference>
<dbReference type="EMBL" id="JBHRUJ010000017">
    <property type="protein sequence ID" value="MFC3212294.1"/>
    <property type="molecule type" value="Genomic_DNA"/>
</dbReference>
<reference evidence="2" key="1">
    <citation type="journal article" date="2019" name="Int. J. Syst. Evol. Microbiol.">
        <title>The Global Catalogue of Microorganisms (GCM) 10K type strain sequencing project: providing services to taxonomists for standard genome sequencing and annotation.</title>
        <authorList>
            <consortium name="The Broad Institute Genomics Platform"/>
            <consortium name="The Broad Institute Genome Sequencing Center for Infectious Disease"/>
            <person name="Wu L."/>
            <person name="Ma J."/>
        </authorList>
    </citation>
    <scope>NUCLEOTIDE SEQUENCE [LARGE SCALE GENOMIC DNA]</scope>
    <source>
        <strain evidence="2">CCM 320</strain>
    </source>
</reference>
<keyword evidence="2" id="KW-1185">Reference proteome</keyword>
<proteinExistence type="predicted"/>
<organism evidence="1 2">
    <name type="scientific">Planomicrobium okeanokoites</name>
    <name type="common">Planococcus okeanokoites</name>
    <name type="synonym">Flavobacterium okeanokoites</name>
    <dbReference type="NCBI Taxonomy" id="244"/>
    <lineage>
        <taxon>Bacteria</taxon>
        <taxon>Bacillati</taxon>
        <taxon>Bacillota</taxon>
        <taxon>Bacilli</taxon>
        <taxon>Bacillales</taxon>
        <taxon>Caryophanaceae</taxon>
        <taxon>Planomicrobium</taxon>
    </lineage>
</organism>
<evidence type="ECO:0000313" key="2">
    <source>
        <dbReference type="Proteomes" id="UP001595625"/>
    </source>
</evidence>
<evidence type="ECO:0000313" key="1">
    <source>
        <dbReference type="EMBL" id="MFC3212294.1"/>
    </source>
</evidence>
<comment type="caution">
    <text evidence="1">The sequence shown here is derived from an EMBL/GenBank/DDBJ whole genome shotgun (WGS) entry which is preliminary data.</text>
</comment>
<protein>
    <submittedName>
        <fullName evidence="1">Uncharacterized protein</fullName>
    </submittedName>
</protein>
<gene>
    <name evidence="1" type="ORF">ACFOEJ_14495</name>
</gene>
<accession>A0ABV7KS75</accession>
<dbReference type="RefSeq" id="WP_117312815.1">
    <property type="nucleotide sequence ID" value="NZ_CANMQG010000002.1"/>
</dbReference>
<name>A0ABV7KS75_PLAOK</name>
<sequence length="110" mass="13107">MQKQTEPPKNIGYYLSRVKDIHVEEGQTFITLFARLSIKTPERNQNVWVEIEEVAWHQASRQIQQLPNGAYYFQLSEPVFREMERVSKEQLKTLYHFTPLYESVTFKKLG</sequence>